<evidence type="ECO:0000313" key="1">
    <source>
        <dbReference type="EMBL" id="NEU67557.1"/>
    </source>
</evidence>
<protein>
    <submittedName>
        <fullName evidence="1">Uncharacterized protein</fullName>
    </submittedName>
</protein>
<accession>A0A6M0II47</accession>
<proteinExistence type="predicted"/>
<dbReference type="AlphaFoldDB" id="A0A6M0II47"/>
<dbReference type="EMBL" id="JAAGNZ010000001">
    <property type="protein sequence ID" value="NEU67557.1"/>
    <property type="molecule type" value="Genomic_DNA"/>
</dbReference>
<gene>
    <name evidence="1" type="ORF">GK091_11745</name>
</gene>
<keyword evidence="2" id="KW-1185">Reference proteome</keyword>
<evidence type="ECO:0000313" key="2">
    <source>
        <dbReference type="Proteomes" id="UP000477386"/>
    </source>
</evidence>
<sequence length="73" mass="8415">MYRELTMCIHEMNSTGFSYNGFLIRPRTVLGETSDRIAFEIVNSDGQILGTYGSAERAKKLIDRNGTRWLKQR</sequence>
<comment type="caution">
    <text evidence="1">The sequence shown here is derived from an EMBL/GenBank/DDBJ whole genome shotgun (WGS) entry which is preliminary data.</text>
</comment>
<dbReference type="Proteomes" id="UP000477386">
    <property type="component" value="Unassembled WGS sequence"/>
</dbReference>
<reference evidence="1 2" key="1">
    <citation type="submission" date="2020-02" db="EMBL/GenBank/DDBJ databases">
        <title>Draft genome sequence of two Spirosoma agri KCTC 52727 and Spirosoma terrae KCTC 52035.</title>
        <authorList>
            <person name="Rojas J."/>
            <person name="Ambika Manirajan B."/>
            <person name="Ratering S."/>
            <person name="Suarez C."/>
            <person name="Schnell S."/>
        </authorList>
    </citation>
    <scope>NUCLEOTIDE SEQUENCE [LARGE SCALE GENOMIC DNA]</scope>
    <source>
        <strain evidence="1 2">KCTC 52727</strain>
    </source>
</reference>
<dbReference type="RefSeq" id="WP_164037772.1">
    <property type="nucleotide sequence ID" value="NZ_JAAGNZ010000001.1"/>
</dbReference>
<name>A0A6M0II47_9BACT</name>
<organism evidence="1 2">
    <name type="scientific">Spirosoma agri</name>
    <dbReference type="NCBI Taxonomy" id="1987381"/>
    <lineage>
        <taxon>Bacteria</taxon>
        <taxon>Pseudomonadati</taxon>
        <taxon>Bacteroidota</taxon>
        <taxon>Cytophagia</taxon>
        <taxon>Cytophagales</taxon>
        <taxon>Cytophagaceae</taxon>
        <taxon>Spirosoma</taxon>
    </lineage>
</organism>